<name>A0A0R3UMD8_MESCO</name>
<dbReference type="AlphaFoldDB" id="A0A0R3UMD8"/>
<evidence type="ECO:0000313" key="1">
    <source>
        <dbReference type="EMBL" id="VDD82904.1"/>
    </source>
</evidence>
<proteinExistence type="predicted"/>
<keyword evidence="2" id="KW-1185">Reference proteome</keyword>
<dbReference type="STRING" id="53468.A0A0R3UMD8"/>
<accession>A0A0R3UMD8</accession>
<evidence type="ECO:0000313" key="2">
    <source>
        <dbReference type="Proteomes" id="UP000267029"/>
    </source>
</evidence>
<protein>
    <submittedName>
        <fullName evidence="1">Uncharacterized protein</fullName>
    </submittedName>
</protein>
<dbReference type="Proteomes" id="UP000267029">
    <property type="component" value="Unassembled WGS sequence"/>
</dbReference>
<gene>
    <name evidence="1" type="ORF">MCOS_LOCUS8907</name>
</gene>
<dbReference type="EMBL" id="UXSR01005595">
    <property type="protein sequence ID" value="VDD82904.1"/>
    <property type="molecule type" value="Genomic_DNA"/>
</dbReference>
<organism evidence="1 2">
    <name type="scientific">Mesocestoides corti</name>
    <name type="common">Flatworm</name>
    <dbReference type="NCBI Taxonomy" id="53468"/>
    <lineage>
        <taxon>Eukaryota</taxon>
        <taxon>Metazoa</taxon>
        <taxon>Spiralia</taxon>
        <taxon>Lophotrochozoa</taxon>
        <taxon>Platyhelminthes</taxon>
        <taxon>Cestoda</taxon>
        <taxon>Eucestoda</taxon>
        <taxon>Cyclophyllidea</taxon>
        <taxon>Mesocestoididae</taxon>
        <taxon>Mesocestoides</taxon>
    </lineage>
</organism>
<dbReference type="OrthoDB" id="5950222at2759"/>
<reference evidence="1 2" key="1">
    <citation type="submission" date="2018-10" db="EMBL/GenBank/DDBJ databases">
        <authorList>
            <consortium name="Pathogen Informatics"/>
        </authorList>
    </citation>
    <scope>NUCLEOTIDE SEQUENCE [LARGE SCALE GENOMIC DNA]</scope>
</reference>
<sequence length="171" mass="18525">MDFAISALCTDNCVAVNRGTYGGRLGCMLGGSEIPAHHCELMTKPDFSCDNPTCQAKWVVSDWSKVRLSARIIPARSPAEAQATNIGSKNVSGRIPVNLPDRLATMPKSRRRQQSAHVALNHAKHCASIYPNNVRSFGIGVFSMLLNTTVAKPVGTMHFKRANLAPEVPLL</sequence>